<gene>
    <name evidence="8" type="ORF">SAMN02745121_01325</name>
</gene>
<dbReference type="Proteomes" id="UP000199400">
    <property type="component" value="Unassembled WGS sequence"/>
</dbReference>
<evidence type="ECO:0000256" key="2">
    <source>
        <dbReference type="ARBA" id="ARBA00022723"/>
    </source>
</evidence>
<comment type="cofactor">
    <cofactor evidence="1">
        <name>L-ascorbate</name>
        <dbReference type="ChEBI" id="CHEBI:38290"/>
    </cofactor>
</comment>
<keyword evidence="9" id="KW-1185">Reference proteome</keyword>
<dbReference type="Gene3D" id="2.60.120.620">
    <property type="entry name" value="q2cbj1_9rhob like domain"/>
    <property type="match status" value="1"/>
</dbReference>
<dbReference type="InterPro" id="IPR005123">
    <property type="entry name" value="Oxoglu/Fe-dep_dioxygenase_dom"/>
</dbReference>
<dbReference type="STRING" id="54.SAMN02745121_01325"/>
<dbReference type="GO" id="GO:0005506">
    <property type="term" value="F:iron ion binding"/>
    <property type="evidence" value="ECO:0007669"/>
    <property type="project" value="InterPro"/>
</dbReference>
<dbReference type="InterPro" id="IPR006620">
    <property type="entry name" value="Pro_4_hyd_alph"/>
</dbReference>
<dbReference type="PANTHER" id="PTHR10869">
    <property type="entry name" value="PROLYL 4-HYDROXYLASE ALPHA SUBUNIT"/>
    <property type="match status" value="1"/>
</dbReference>
<dbReference type="RefSeq" id="WP_096330088.1">
    <property type="nucleotide sequence ID" value="NZ_FOMX01000004.1"/>
</dbReference>
<dbReference type="PANTHER" id="PTHR10869:SF246">
    <property type="entry name" value="TRANSMEMBRANE PROLYL 4-HYDROXYLASE"/>
    <property type="match status" value="1"/>
</dbReference>
<keyword evidence="4 8" id="KW-0223">Dioxygenase</keyword>
<keyword evidence="3" id="KW-0847">Vitamin C</keyword>
<evidence type="ECO:0000256" key="1">
    <source>
        <dbReference type="ARBA" id="ARBA00001961"/>
    </source>
</evidence>
<evidence type="ECO:0000256" key="5">
    <source>
        <dbReference type="ARBA" id="ARBA00023002"/>
    </source>
</evidence>
<organism evidence="8 9">
    <name type="scientific">Nannocystis exedens</name>
    <dbReference type="NCBI Taxonomy" id="54"/>
    <lineage>
        <taxon>Bacteria</taxon>
        <taxon>Pseudomonadati</taxon>
        <taxon>Myxococcota</taxon>
        <taxon>Polyangia</taxon>
        <taxon>Nannocystales</taxon>
        <taxon>Nannocystaceae</taxon>
        <taxon>Nannocystis</taxon>
    </lineage>
</organism>
<dbReference type="GO" id="GO:0031418">
    <property type="term" value="F:L-ascorbic acid binding"/>
    <property type="evidence" value="ECO:0007669"/>
    <property type="project" value="UniProtKB-KW"/>
</dbReference>
<keyword evidence="6" id="KW-0408">Iron</keyword>
<dbReference type="GO" id="GO:0051213">
    <property type="term" value="F:dioxygenase activity"/>
    <property type="evidence" value="ECO:0007669"/>
    <property type="project" value="UniProtKB-KW"/>
</dbReference>
<dbReference type="AlphaFoldDB" id="A0A1I1UVF6"/>
<evidence type="ECO:0000313" key="9">
    <source>
        <dbReference type="Proteomes" id="UP000199400"/>
    </source>
</evidence>
<sequence length="188" mass="20658">MYAGFLDLTCPLHWTVDGALSADECAAYVARMRAGQAEVAPIVGPGGGPVIEPETRNNTRVMWDDADEANGLLERVRDHVPARLSGQVLAGANPRLRLYRYGPGERHGAHWDTIVELADGVRSLLTLVFYLNDGFEGGATDFVELGACVTPRVGRALLFQHRVMHRACEVTRGEKFVLRTDVLYRPAD</sequence>
<name>A0A1I1UVF6_9BACT</name>
<dbReference type="Pfam" id="PF13640">
    <property type="entry name" value="2OG-FeII_Oxy_3"/>
    <property type="match status" value="1"/>
</dbReference>
<protein>
    <submittedName>
        <fullName evidence="8">Predicted 2-oxoglutarate-and Fe(II)-dependent dioxygenase YbiX</fullName>
    </submittedName>
</protein>
<evidence type="ECO:0000256" key="3">
    <source>
        <dbReference type="ARBA" id="ARBA00022896"/>
    </source>
</evidence>
<keyword evidence="2" id="KW-0479">Metal-binding</keyword>
<keyword evidence="5" id="KW-0560">Oxidoreductase</keyword>
<dbReference type="InterPro" id="IPR044862">
    <property type="entry name" value="Pro_4_hyd_alph_FE2OG_OXY"/>
</dbReference>
<evidence type="ECO:0000256" key="6">
    <source>
        <dbReference type="ARBA" id="ARBA00023004"/>
    </source>
</evidence>
<evidence type="ECO:0000313" key="8">
    <source>
        <dbReference type="EMBL" id="SFD74664.1"/>
    </source>
</evidence>
<dbReference type="SMART" id="SM00702">
    <property type="entry name" value="P4Hc"/>
    <property type="match status" value="1"/>
</dbReference>
<accession>A0A1I1UVF6</accession>
<dbReference type="GO" id="GO:0016705">
    <property type="term" value="F:oxidoreductase activity, acting on paired donors, with incorporation or reduction of molecular oxygen"/>
    <property type="evidence" value="ECO:0007669"/>
    <property type="project" value="InterPro"/>
</dbReference>
<proteinExistence type="predicted"/>
<feature type="domain" description="Fe2OG dioxygenase" evidence="7">
    <location>
        <begin position="91"/>
        <end position="186"/>
    </location>
</feature>
<dbReference type="EMBL" id="FOMX01000004">
    <property type="protein sequence ID" value="SFD74664.1"/>
    <property type="molecule type" value="Genomic_DNA"/>
</dbReference>
<dbReference type="InterPro" id="IPR045054">
    <property type="entry name" value="P4HA-like"/>
</dbReference>
<dbReference type="OrthoDB" id="269774at2"/>
<evidence type="ECO:0000259" key="7">
    <source>
        <dbReference type="PROSITE" id="PS51471"/>
    </source>
</evidence>
<reference evidence="9" key="1">
    <citation type="submission" date="2016-10" db="EMBL/GenBank/DDBJ databases">
        <authorList>
            <person name="Varghese N."/>
            <person name="Submissions S."/>
        </authorList>
    </citation>
    <scope>NUCLEOTIDE SEQUENCE [LARGE SCALE GENOMIC DNA]</scope>
    <source>
        <strain evidence="9">ATCC 25963</strain>
    </source>
</reference>
<evidence type="ECO:0000256" key="4">
    <source>
        <dbReference type="ARBA" id="ARBA00022964"/>
    </source>
</evidence>
<dbReference type="PROSITE" id="PS51471">
    <property type="entry name" value="FE2OG_OXY"/>
    <property type="match status" value="1"/>
</dbReference>